<dbReference type="Proteomes" id="UP000254762">
    <property type="component" value="Unassembled WGS sequence"/>
</dbReference>
<evidence type="ECO:0000313" key="15">
    <source>
        <dbReference type="Proteomes" id="UP000254741"/>
    </source>
</evidence>
<evidence type="ECO:0000313" key="13">
    <source>
        <dbReference type="Proteomes" id="UP000248731"/>
    </source>
</evidence>
<dbReference type="Proteomes" id="UP000248731">
    <property type="component" value="Chromosome 1"/>
</dbReference>
<dbReference type="Proteomes" id="UP000839688">
    <property type="component" value="Unassembled WGS sequence"/>
</dbReference>
<protein>
    <submittedName>
        <fullName evidence="3 4">Fimbrial protein</fullName>
    </submittedName>
    <submittedName>
        <fullName evidence="8">S-fimbrial adhesin protein SfaS</fullName>
    </submittedName>
</protein>
<dbReference type="AlphaFoldDB" id="A0A2X4TEH4"/>
<dbReference type="Gene3D" id="2.60.40.1090">
    <property type="entry name" value="Fimbrial-type adhesion domain"/>
    <property type="match status" value="1"/>
</dbReference>
<dbReference type="InterPro" id="IPR000259">
    <property type="entry name" value="Adhesion_dom_fimbrial"/>
</dbReference>
<keyword evidence="1" id="KW-0732">Signal</keyword>
<keyword evidence="13" id="KW-1185">Reference proteome</keyword>
<evidence type="ECO:0000313" key="16">
    <source>
        <dbReference type="Proteomes" id="UP000254762"/>
    </source>
</evidence>
<dbReference type="EMBL" id="UGWZ01000001">
    <property type="protein sequence ID" value="SUG15680.1"/>
    <property type="molecule type" value="Genomic_DNA"/>
</dbReference>
<dbReference type="Proteomes" id="UP000322837">
    <property type="component" value="Unassembled WGS sequence"/>
</dbReference>
<sequence length="175" mass="18244">MKTIHGRKTALLLLAGGMLFPALSQAGNTVIDITGKVVASPCVINSGEPTLAVNIGNDIQADSLSTAGSASAWKDFTLKVSNCPSSTTSFNVTFSGTPDTDANYYRNTGDATNLAVELATTNDKTSLKNGTALNNLIIDTSTRGYDLLMSARAVSKGNVMPGSIASQVQLTFTYQ</sequence>
<dbReference type="EMBL" id="AAMGFJ010000024">
    <property type="protein sequence ID" value="EDH0571796.1"/>
    <property type="molecule type" value="Genomic_DNA"/>
</dbReference>
<dbReference type="EMBL" id="LS483466">
    <property type="protein sequence ID" value="SQI25423.1"/>
    <property type="molecule type" value="Genomic_DNA"/>
</dbReference>
<organism evidence="8 13">
    <name type="scientific">Salmonella enterica subsp. arizonae</name>
    <dbReference type="NCBI Taxonomy" id="59203"/>
    <lineage>
        <taxon>Bacteria</taxon>
        <taxon>Pseudomonadati</taxon>
        <taxon>Pseudomonadota</taxon>
        <taxon>Gammaproteobacteria</taxon>
        <taxon>Enterobacterales</taxon>
        <taxon>Enterobacteriaceae</taxon>
        <taxon>Salmonella</taxon>
    </lineage>
</organism>
<gene>
    <name evidence="8" type="primary">fimG_1</name>
    <name evidence="12" type="synonym">fimG</name>
    <name evidence="10" type="synonym">fimG_2</name>
    <name evidence="4" type="ORF">AHX45_17070</name>
    <name evidence="3" type="ORF">DSQ81_01350</name>
    <name evidence="6" type="ORF">F4V61_00380</name>
    <name evidence="5" type="ORF">GBZ58_00315</name>
    <name evidence="7" type="ORF">KX325_06630</name>
    <name evidence="9" type="ORF">NCTC7295_03363</name>
    <name evidence="10" type="ORF">NCTC7303_01127</name>
    <name evidence="11" type="ORF">NCTC7304_03243</name>
    <name evidence="8" type="ORF">NCTC7307_03362</name>
    <name evidence="12" type="ORF">NCTC8297_03514</name>
</gene>
<evidence type="ECO:0000313" key="4">
    <source>
        <dbReference type="EMBL" id="EDH0571796.1"/>
    </source>
</evidence>
<feature type="chain" id="PRO_5036058641" evidence="1">
    <location>
        <begin position="27"/>
        <end position="175"/>
    </location>
</feature>
<dbReference type="GO" id="GO:0043709">
    <property type="term" value="P:cell adhesion involved in single-species biofilm formation"/>
    <property type="evidence" value="ECO:0007669"/>
    <property type="project" value="TreeGrafter"/>
</dbReference>
<dbReference type="Pfam" id="PF00419">
    <property type="entry name" value="Fimbrial"/>
    <property type="match status" value="1"/>
</dbReference>
<dbReference type="Proteomes" id="UP000254741">
    <property type="component" value="Unassembled WGS sequence"/>
</dbReference>
<evidence type="ECO:0000313" key="5">
    <source>
        <dbReference type="EMBL" id="HAB4459175.1"/>
    </source>
</evidence>
<evidence type="ECO:0000313" key="12">
    <source>
        <dbReference type="EMBL" id="SUG48219.1"/>
    </source>
</evidence>
<feature type="domain" description="Fimbrial-type adhesion" evidence="2">
    <location>
        <begin position="32"/>
        <end position="175"/>
    </location>
</feature>
<dbReference type="Proteomes" id="UP000255443">
    <property type="component" value="Unassembled WGS sequence"/>
</dbReference>
<evidence type="ECO:0000259" key="2">
    <source>
        <dbReference type="Pfam" id="PF00419"/>
    </source>
</evidence>
<reference evidence="6 18" key="5">
    <citation type="submission" date="2019-09" db="EMBL/GenBank/DDBJ databases">
        <title>Draft genome sequence of various Type strains from the CCUG.</title>
        <authorList>
            <person name="Pineiro-Iglesias B."/>
            <person name="Tunovic T."/>
            <person name="Unosson C."/>
            <person name="Inganas E."/>
            <person name="Ohlen M."/>
            <person name="Cardew S."/>
            <person name="Jensie-Markopoulos S."/>
            <person name="Salva-Serra F."/>
            <person name="Jaen-Luchoro D."/>
            <person name="Karlsson R."/>
            <person name="Svensson-Stadler L."/>
            <person name="Chun J."/>
            <person name="Moore E."/>
        </authorList>
    </citation>
    <scope>NUCLEOTIDE SEQUENCE [LARGE SCALE GENOMIC DNA]</scope>
    <source>
        <strain evidence="6 18">CCUG 6322T</strain>
    </source>
</reference>
<evidence type="ECO:0000313" key="14">
    <source>
        <dbReference type="Proteomes" id="UP000254124"/>
    </source>
</evidence>
<reference evidence="5" key="6">
    <citation type="submission" date="2019-10" db="EMBL/GenBank/DDBJ databases">
        <authorList>
            <consortium name="NCBI Pathogen Detection Project"/>
        </authorList>
    </citation>
    <scope>NUCLEOTIDE SEQUENCE</scope>
    <source>
        <strain evidence="5">Salmonella enterica</strain>
    </source>
</reference>
<name>A0A2X4TEH4_SALER</name>
<evidence type="ECO:0000313" key="9">
    <source>
        <dbReference type="EMBL" id="SUG15680.1"/>
    </source>
</evidence>
<dbReference type="RefSeq" id="WP_000848751.1">
    <property type="nucleotide sequence ID" value="NZ_CBCSDD010000018.1"/>
</dbReference>
<dbReference type="EMBL" id="AAIVIG010000001">
    <property type="protein sequence ID" value="ECI4934529.1"/>
    <property type="molecule type" value="Genomic_DNA"/>
</dbReference>
<reference evidence="3" key="3">
    <citation type="submission" date="2018-07" db="EMBL/GenBank/DDBJ databases">
        <authorList>
            <person name="Ashton P.M."/>
            <person name="Dallman T."/>
            <person name="Nair S."/>
            <person name="De Pinna E."/>
            <person name="Peters T."/>
            <person name="Grant K."/>
        </authorList>
    </citation>
    <scope>NUCLEOTIDE SEQUENCE [LARGE SCALE GENOMIC DNA]</scope>
    <source>
        <strain evidence="3">475813</strain>
    </source>
</reference>
<dbReference type="OMA" id="PCVFNGG"/>
<evidence type="ECO:0000313" key="6">
    <source>
        <dbReference type="EMBL" id="KAA8665457.1"/>
    </source>
</evidence>
<dbReference type="PANTHER" id="PTHR33420">
    <property type="entry name" value="FIMBRIAL SUBUNIT ELFA-RELATED"/>
    <property type="match status" value="1"/>
</dbReference>
<feature type="signal peptide" evidence="1">
    <location>
        <begin position="1"/>
        <end position="26"/>
    </location>
</feature>
<accession>A0A2X4TEH4</accession>
<evidence type="ECO:0000313" key="8">
    <source>
        <dbReference type="EMBL" id="SQI25423.1"/>
    </source>
</evidence>
<dbReference type="GO" id="GO:0009289">
    <property type="term" value="C:pilus"/>
    <property type="evidence" value="ECO:0007669"/>
    <property type="project" value="InterPro"/>
</dbReference>
<reference evidence="4" key="4">
    <citation type="submission" date="2018-07" db="EMBL/GenBank/DDBJ databases">
        <authorList>
            <consortium name="GenomeTrakr network: Whole genome sequencing for foodborne pathogen traceback"/>
        </authorList>
    </citation>
    <scope>NUCLEOTIDE SEQUENCE</scope>
    <source>
        <strain evidence="4">FDA00001204</strain>
    </source>
</reference>
<dbReference type="SUPFAM" id="SSF49401">
    <property type="entry name" value="Bacterial adhesins"/>
    <property type="match status" value="1"/>
</dbReference>
<dbReference type="EMBL" id="UGXD01000002">
    <property type="protein sequence ID" value="SUG33751.1"/>
    <property type="molecule type" value="Genomic_DNA"/>
</dbReference>
<proteinExistence type="predicted"/>
<dbReference type="EMBL" id="VXJW01000001">
    <property type="protein sequence ID" value="KAA8665457.1"/>
    <property type="molecule type" value="Genomic_DNA"/>
</dbReference>
<evidence type="ECO:0000313" key="11">
    <source>
        <dbReference type="EMBL" id="SUG33751.1"/>
    </source>
</evidence>
<dbReference type="InterPro" id="IPR050263">
    <property type="entry name" value="Bact_Fimbrial_Adh_Pro"/>
</dbReference>
<reference evidence="5" key="1">
    <citation type="journal article" date="2018" name="Genome Biol.">
        <title>SKESA: strategic k-mer extension for scrupulous assemblies.</title>
        <authorList>
            <person name="Souvorov A."/>
            <person name="Agarwala R."/>
            <person name="Lipman D.J."/>
        </authorList>
    </citation>
    <scope>NUCLEOTIDE SEQUENCE</scope>
    <source>
        <strain evidence="5">Salmonella enterica</strain>
    </source>
</reference>
<dbReference type="EMBL" id="UGXG01000002">
    <property type="protein sequence ID" value="SUG48219.1"/>
    <property type="molecule type" value="Genomic_DNA"/>
</dbReference>
<dbReference type="InterPro" id="IPR008966">
    <property type="entry name" value="Adhesion_dom_sf"/>
</dbReference>
<dbReference type="EMBL" id="UGXC01000002">
    <property type="protein sequence ID" value="SUG28977.1"/>
    <property type="molecule type" value="Genomic_DNA"/>
</dbReference>
<evidence type="ECO:0000313" key="10">
    <source>
        <dbReference type="EMBL" id="SUG28977.1"/>
    </source>
</evidence>
<evidence type="ECO:0000313" key="7">
    <source>
        <dbReference type="EMBL" id="QXW50502.1"/>
    </source>
</evidence>
<evidence type="ECO:0000313" key="18">
    <source>
        <dbReference type="Proteomes" id="UP000322837"/>
    </source>
</evidence>
<dbReference type="Proteomes" id="UP000254124">
    <property type="component" value="Unassembled WGS sequence"/>
</dbReference>
<dbReference type="EMBL" id="CP079713">
    <property type="protein sequence ID" value="QXW50502.1"/>
    <property type="molecule type" value="Genomic_DNA"/>
</dbReference>
<evidence type="ECO:0000313" key="17">
    <source>
        <dbReference type="Proteomes" id="UP000255443"/>
    </source>
</evidence>
<reference evidence="7" key="7">
    <citation type="submission" date="2021-07" db="EMBL/GenBank/DDBJ databases">
        <title>Whole-Genome Sequences of non-enterica strains of Salmonella enterica isolated from poultry houses.</title>
        <authorList>
            <person name="Lamas A."/>
            <person name="Regal P."/>
            <person name="Miranda J.M."/>
            <person name="Vazquez B."/>
            <person name="Cepeda A."/>
            <person name="Franco C.M."/>
        </authorList>
    </citation>
    <scope>NUCLEOTIDE SEQUENCE</scope>
    <source>
        <strain evidence="7">LHICA_AZ23</strain>
    </source>
</reference>
<evidence type="ECO:0000256" key="1">
    <source>
        <dbReference type="SAM" id="SignalP"/>
    </source>
</evidence>
<dbReference type="PANTHER" id="PTHR33420:SF27">
    <property type="entry name" value="PROTEIN FIMG"/>
    <property type="match status" value="1"/>
</dbReference>
<reference evidence="13 14" key="2">
    <citation type="submission" date="2018-06" db="EMBL/GenBank/DDBJ databases">
        <authorList>
            <consortium name="Pathogen Informatics"/>
            <person name="Doyle S."/>
        </authorList>
    </citation>
    <scope>NUCLEOTIDE SEQUENCE [LARGE SCALE GENOMIC DNA]</scope>
    <source>
        <strain evidence="9 14">NCTC7295</strain>
        <strain evidence="10 17">NCTC7303</strain>
        <strain evidence="11 16">NCTC7304</strain>
        <strain evidence="8 13">NCTC7307</strain>
        <strain evidence="12 15">NCTC8297</strain>
    </source>
</reference>
<dbReference type="InterPro" id="IPR036937">
    <property type="entry name" value="Adhesion_dom_fimbrial_sf"/>
</dbReference>
<dbReference type="EMBL" id="DAAGTC010000001">
    <property type="protein sequence ID" value="HAB4459175.1"/>
    <property type="molecule type" value="Genomic_DNA"/>
</dbReference>
<evidence type="ECO:0000313" key="3">
    <source>
        <dbReference type="EMBL" id="ECI4934529.1"/>
    </source>
</evidence>